<dbReference type="PANTHER" id="PTHR44324:SF4">
    <property type="entry name" value="WD40 REPEAT DOMAIN 95"/>
    <property type="match status" value="1"/>
</dbReference>
<reference evidence="6" key="1">
    <citation type="submission" date="2021-05" db="EMBL/GenBank/DDBJ databases">
        <title>A free-living protist that lacks canonical eukaryotic 1 DNA replication and segregation systems.</title>
        <authorList>
            <person name="Salas-Leiva D.E."/>
            <person name="Tromer E.C."/>
            <person name="Curtis B.A."/>
            <person name="Jerlstrom-Hultqvist J."/>
            <person name="Kolisko M."/>
            <person name="Yi Z."/>
            <person name="Salas-Leiva J.S."/>
            <person name="Gallot-Lavallee L."/>
            <person name="Kops G.J.P.L."/>
            <person name="Archibald J.M."/>
            <person name="Simpson A.G.B."/>
            <person name="Roger A.J."/>
        </authorList>
    </citation>
    <scope>NUCLEOTIDE SEQUENCE</scope>
    <source>
        <strain evidence="6">BICM</strain>
    </source>
</reference>
<accession>A0A8J6B0J1</accession>
<keyword evidence="2" id="KW-0106">Calcium</keyword>
<dbReference type="Proteomes" id="UP000717585">
    <property type="component" value="Unassembled WGS sequence"/>
</dbReference>
<protein>
    <submittedName>
        <fullName evidence="6">WD domain, G-beta repeat</fullName>
    </submittedName>
</protein>
<dbReference type="PANTHER" id="PTHR44324">
    <property type="entry name" value="WD40 REPEAT DOMAIN 95"/>
    <property type="match status" value="1"/>
</dbReference>
<evidence type="ECO:0000313" key="6">
    <source>
        <dbReference type="EMBL" id="KAG9392928.1"/>
    </source>
</evidence>
<feature type="compositionally biased region" description="Polar residues" evidence="4">
    <location>
        <begin position="1056"/>
        <end position="1069"/>
    </location>
</feature>
<feature type="domain" description="EF-hand" evidence="5">
    <location>
        <begin position="26"/>
        <end position="61"/>
    </location>
</feature>
<evidence type="ECO:0000256" key="3">
    <source>
        <dbReference type="PROSITE-ProRule" id="PRU00221"/>
    </source>
</evidence>
<evidence type="ECO:0000256" key="2">
    <source>
        <dbReference type="ARBA" id="ARBA00022837"/>
    </source>
</evidence>
<dbReference type="InterPro" id="IPR036322">
    <property type="entry name" value="WD40_repeat_dom_sf"/>
</dbReference>
<sequence>MSMTEFVHVMLHFMPSPLCDAEHLRATVGNLCEMFEEIDVNGDGEMEWDEFMSFIIEEAAVSKSDVGKLLGEMMHDTPRLAPQGRISYVHYLQDVEKLLVVDDDVIRVLSAKDYTNLRTLAGHKGRIVFAEVAHPERCIITIGADDHSMVIWSRDTYSFESAFYLAHTPVTACWVSSPATLYVGTAEGFLYCFKLAEGPVPEAHVPYFKENLPPVFQKFICSVHFECVYLKQYHQLPITCITWLPTLQCAVTGSAAGTANVIAGHLHNLTKNNSRTSHIPTLADAFMGPEPMQRLSSHHARGITSVITHRPGVLVSTGNDPKPRVWDLNQGTGVKPSSLQTNGHHNSVTHSLSLSTRQIATFDSKGVVKIWDTVQSEVVQTLHLPAGTTVLHATFISGQYRIVLATTRGLMTLTSDSTADPWRADSRGVSGALYSTVATSMCAWSGQRVKFWDGAGGVQHRTLDHGTPLNCLCLDERERKIILGDGSGRVSVYNFNTGAFMKEFTPKHGAEVSSIHYAELRTDLGRRVWVISSSWDGTVHIYDDDSTDGANSIVRRLDTVVPSIPDRPVAEVTAVAVTTNVSLLVSGDSTGFIKVTDLEAGSLEGVVHHLDSLHSDITACTFLDPYPVLATFDSVGYICLWSMRPCPIALQLLACFKHGRPEMACNLLPEDPNEDRQSAMLKRMAMDSPAGVRRRSQSRLTKRTRANTPFSLMLEGAGEGHRLSCVLSAAFEPDDRLLFTVDDEGCITAYDLLAFFEDLGLSPVGYSRLDRQTHPPLKASFPGKELMSRVPGGRTNLISVKRRWKGHNDAAVSVSMIPAPPSLVTASLDGNALVWTRDGQLLAALQQGVTPDRLALLDHEAEAERRHQEIVTRITADQEKRKKRKAALRRAVVLTTLGRKSDKTEETTKQARDAAQATVSAAMNGEAVDEEVLESAAKTLDQVAPVNGANNLKNVFALTGVDAQLRQAKKPPTLQAPDLTQRIPWQFVPDRTAQQAQSERNVEAALANFHESPELKAKLLAMKLDSDFGSDPEDDNMPEIHRPKPLTAPRRRNMTKSRYQTPAETPKTVTDSLLDTVKGMPASVREAAAMFATTVNSPLMSAPAADRTPLSSWPATRGSR</sequence>
<keyword evidence="7" id="KW-1185">Reference proteome</keyword>
<dbReference type="Gene3D" id="2.130.10.10">
    <property type="entry name" value="YVTN repeat-like/Quinoprotein amine dehydrogenase"/>
    <property type="match status" value="4"/>
</dbReference>
<comment type="caution">
    <text evidence="6">The sequence shown here is derived from an EMBL/GenBank/DDBJ whole genome shotgun (WGS) entry which is preliminary data.</text>
</comment>
<dbReference type="Pfam" id="PF00400">
    <property type="entry name" value="WD40"/>
    <property type="match status" value="1"/>
</dbReference>
<dbReference type="InterPro" id="IPR002048">
    <property type="entry name" value="EF_hand_dom"/>
</dbReference>
<dbReference type="InterPro" id="IPR051242">
    <property type="entry name" value="WD-EF-hand_domain"/>
</dbReference>
<dbReference type="InterPro" id="IPR015943">
    <property type="entry name" value="WD40/YVTN_repeat-like_dom_sf"/>
</dbReference>
<dbReference type="PROSITE" id="PS50082">
    <property type="entry name" value="WD_REPEATS_2"/>
    <property type="match status" value="1"/>
</dbReference>
<dbReference type="SUPFAM" id="SSF47473">
    <property type="entry name" value="EF-hand"/>
    <property type="match status" value="1"/>
</dbReference>
<evidence type="ECO:0000256" key="1">
    <source>
        <dbReference type="ARBA" id="ARBA00022737"/>
    </source>
</evidence>
<evidence type="ECO:0000313" key="7">
    <source>
        <dbReference type="Proteomes" id="UP000717585"/>
    </source>
</evidence>
<organism evidence="6 7">
    <name type="scientific">Carpediemonas membranifera</name>
    <dbReference type="NCBI Taxonomy" id="201153"/>
    <lineage>
        <taxon>Eukaryota</taxon>
        <taxon>Metamonada</taxon>
        <taxon>Carpediemonas-like organisms</taxon>
        <taxon>Carpediemonas</taxon>
    </lineage>
</organism>
<dbReference type="PROSITE" id="PS50222">
    <property type="entry name" value="EF_HAND_2"/>
    <property type="match status" value="1"/>
</dbReference>
<dbReference type="InterPro" id="IPR011992">
    <property type="entry name" value="EF-hand-dom_pair"/>
</dbReference>
<dbReference type="SUPFAM" id="SSF50978">
    <property type="entry name" value="WD40 repeat-like"/>
    <property type="match status" value="2"/>
</dbReference>
<dbReference type="InterPro" id="IPR001680">
    <property type="entry name" value="WD40_rpt"/>
</dbReference>
<dbReference type="GO" id="GO:0005509">
    <property type="term" value="F:calcium ion binding"/>
    <property type="evidence" value="ECO:0007669"/>
    <property type="project" value="InterPro"/>
</dbReference>
<keyword evidence="1" id="KW-0677">Repeat</keyword>
<feature type="repeat" description="WD" evidence="3">
    <location>
        <begin position="804"/>
        <end position="835"/>
    </location>
</feature>
<dbReference type="EMBL" id="JAHDYR010000030">
    <property type="protein sequence ID" value="KAG9392928.1"/>
    <property type="molecule type" value="Genomic_DNA"/>
</dbReference>
<proteinExistence type="predicted"/>
<gene>
    <name evidence="6" type="ORF">J8273_5740</name>
</gene>
<dbReference type="SMART" id="SM00320">
    <property type="entry name" value="WD40"/>
    <property type="match status" value="10"/>
</dbReference>
<dbReference type="PROSITE" id="PS00018">
    <property type="entry name" value="EF_HAND_1"/>
    <property type="match status" value="1"/>
</dbReference>
<dbReference type="InterPro" id="IPR018247">
    <property type="entry name" value="EF_Hand_1_Ca_BS"/>
</dbReference>
<dbReference type="OrthoDB" id="1068471at2759"/>
<dbReference type="Gene3D" id="1.10.238.10">
    <property type="entry name" value="EF-hand"/>
    <property type="match status" value="1"/>
</dbReference>
<dbReference type="AlphaFoldDB" id="A0A8J6B0J1"/>
<name>A0A8J6B0J1_9EUKA</name>
<feature type="region of interest" description="Disordered" evidence="4">
    <location>
        <begin position="1100"/>
        <end position="1120"/>
    </location>
</feature>
<evidence type="ECO:0000256" key="4">
    <source>
        <dbReference type="SAM" id="MobiDB-lite"/>
    </source>
</evidence>
<evidence type="ECO:0000259" key="5">
    <source>
        <dbReference type="PROSITE" id="PS50222"/>
    </source>
</evidence>
<feature type="region of interest" description="Disordered" evidence="4">
    <location>
        <begin position="1029"/>
        <end position="1069"/>
    </location>
</feature>
<keyword evidence="3" id="KW-0853">WD repeat</keyword>